<organism evidence="1 2">
    <name type="scientific">Metschnikowia bicuspidata</name>
    <dbReference type="NCBI Taxonomy" id="27322"/>
    <lineage>
        <taxon>Eukaryota</taxon>
        <taxon>Fungi</taxon>
        <taxon>Dikarya</taxon>
        <taxon>Ascomycota</taxon>
        <taxon>Saccharomycotina</taxon>
        <taxon>Pichiomycetes</taxon>
        <taxon>Metschnikowiaceae</taxon>
        <taxon>Metschnikowia</taxon>
    </lineage>
</organism>
<evidence type="ECO:0000313" key="2">
    <source>
        <dbReference type="Proteomes" id="UP000268321"/>
    </source>
</evidence>
<gene>
    <name evidence="1" type="ORF">METBISCDRAFT_24301</name>
</gene>
<dbReference type="EMBL" id="ML004491">
    <property type="protein sequence ID" value="RKP29382.1"/>
    <property type="molecule type" value="Genomic_DNA"/>
</dbReference>
<accession>A0A4P9ZAR7</accession>
<name>A0A4P9ZAR7_9ASCO</name>
<sequence>MPEISLEQQMKELTEMVQKQSKLIAQTGKQLMEVQMKEVKNKMAAMDVKQPSFDPDDFASNEDIAQLVFEVLNQLEYLEDRSIKRAYNSHILSESADSTKIAPLCNKDGEPALEIFPKTVKHLKELKPLELIQIAEFYDLFVDEPYIEDQKRLESPNTTPEEAIRLSTSSETITSEQRLAMSSESDLKDVFVEFTRYIGVRIRRGSEW</sequence>
<reference evidence="2" key="1">
    <citation type="journal article" date="2018" name="Nat. Microbiol.">
        <title>Leveraging single-cell genomics to expand the fungal tree of life.</title>
        <authorList>
            <person name="Ahrendt S.R."/>
            <person name="Quandt C.A."/>
            <person name="Ciobanu D."/>
            <person name="Clum A."/>
            <person name="Salamov A."/>
            <person name="Andreopoulos B."/>
            <person name="Cheng J.F."/>
            <person name="Woyke T."/>
            <person name="Pelin A."/>
            <person name="Henrissat B."/>
            <person name="Reynolds N.K."/>
            <person name="Benny G.L."/>
            <person name="Smith M.E."/>
            <person name="James T.Y."/>
            <person name="Grigoriev I.V."/>
        </authorList>
    </citation>
    <scope>NUCLEOTIDE SEQUENCE [LARGE SCALE GENOMIC DNA]</scope>
    <source>
        <strain evidence="2">Baker2002</strain>
    </source>
</reference>
<proteinExistence type="predicted"/>
<evidence type="ECO:0000313" key="1">
    <source>
        <dbReference type="EMBL" id="RKP29382.1"/>
    </source>
</evidence>
<dbReference type="OrthoDB" id="4076200at2759"/>
<dbReference type="Proteomes" id="UP000268321">
    <property type="component" value="Unassembled WGS sequence"/>
</dbReference>
<protein>
    <submittedName>
        <fullName evidence="1">Uncharacterized protein</fullName>
    </submittedName>
</protein>
<keyword evidence="2" id="KW-1185">Reference proteome</keyword>
<dbReference type="Pfam" id="PF07957">
    <property type="entry name" value="DUF3294"/>
    <property type="match status" value="1"/>
</dbReference>
<dbReference type="AlphaFoldDB" id="A0A4P9ZAR7"/>
<dbReference type="InterPro" id="IPR012917">
    <property type="entry name" value="DUF3294"/>
</dbReference>